<dbReference type="InterPro" id="IPR001514">
    <property type="entry name" value="DNA-dir_RNA_pol_30-40kDasu_CS"/>
</dbReference>
<dbReference type="Proteomes" id="UP000786811">
    <property type="component" value="Unassembled WGS sequence"/>
</dbReference>
<dbReference type="PANTHER" id="PTHR11800">
    <property type="entry name" value="DNA-DIRECTED RNA POLYMERASE"/>
    <property type="match status" value="1"/>
</dbReference>
<evidence type="ECO:0000256" key="2">
    <source>
        <dbReference type="ARBA" id="ARBA00022083"/>
    </source>
</evidence>
<dbReference type="Pfam" id="PF01193">
    <property type="entry name" value="RNA_pol_L"/>
    <property type="match status" value="1"/>
</dbReference>
<comment type="subcellular location">
    <subcellularLocation>
        <location evidence="1">Nucleus</location>
    </subcellularLocation>
</comment>
<dbReference type="InterPro" id="IPR011262">
    <property type="entry name" value="DNA-dir_RNA_pol_insert"/>
</dbReference>
<comment type="similarity">
    <text evidence="6">Belongs to the archaeal Rpo3/eukaryotic RPB3 RNA polymerase subunit family.</text>
</comment>
<dbReference type="InterPro" id="IPR033901">
    <property type="entry name" value="RNAPI/III_AC40"/>
</dbReference>
<keyword evidence="9" id="KW-1185">Reference proteome</keyword>
<dbReference type="GO" id="GO:0005736">
    <property type="term" value="C:RNA polymerase I complex"/>
    <property type="evidence" value="ECO:0007669"/>
    <property type="project" value="TreeGrafter"/>
</dbReference>
<accession>A0A8J2HAN0</accession>
<evidence type="ECO:0000256" key="1">
    <source>
        <dbReference type="ARBA" id="ARBA00004123"/>
    </source>
</evidence>
<name>A0A8J2HAN0_COTCN</name>
<proteinExistence type="inferred from homology"/>
<dbReference type="PROSITE" id="PS00446">
    <property type="entry name" value="RNA_POL_D_30KD"/>
    <property type="match status" value="1"/>
</dbReference>
<dbReference type="Gene3D" id="2.170.120.12">
    <property type="entry name" value="DNA-directed RNA polymerase, insert domain"/>
    <property type="match status" value="1"/>
</dbReference>
<dbReference type="GO" id="GO:0003677">
    <property type="term" value="F:DNA binding"/>
    <property type="evidence" value="ECO:0007669"/>
    <property type="project" value="InterPro"/>
</dbReference>
<dbReference type="AlphaFoldDB" id="A0A8J2HAN0"/>
<evidence type="ECO:0000256" key="6">
    <source>
        <dbReference type="ARBA" id="ARBA00025804"/>
    </source>
</evidence>
<evidence type="ECO:0000256" key="4">
    <source>
        <dbReference type="ARBA" id="ARBA00023163"/>
    </source>
</evidence>
<dbReference type="InterPro" id="IPR036603">
    <property type="entry name" value="RBP11-like"/>
</dbReference>
<dbReference type="GO" id="GO:0005666">
    <property type="term" value="C:RNA polymerase III complex"/>
    <property type="evidence" value="ECO:0007669"/>
    <property type="project" value="TreeGrafter"/>
</dbReference>
<reference evidence="8" key="1">
    <citation type="submission" date="2021-04" db="EMBL/GenBank/DDBJ databases">
        <authorList>
            <person name="Chebbi M.A.C M."/>
        </authorList>
    </citation>
    <scope>NUCLEOTIDE SEQUENCE</scope>
</reference>
<dbReference type="FunFam" id="2.170.120.12:FF:000003">
    <property type="entry name" value="Dna-directed rna polymerases i and iii subunit"/>
    <property type="match status" value="1"/>
</dbReference>
<dbReference type="OrthoDB" id="270173at2759"/>
<dbReference type="InterPro" id="IPR011263">
    <property type="entry name" value="DNA-dir_RNA_pol_RpoA/D/Rpb3"/>
</dbReference>
<dbReference type="Gene3D" id="3.30.1360.10">
    <property type="entry name" value="RNA polymerase, RBP11-like subunit"/>
    <property type="match status" value="1"/>
</dbReference>
<evidence type="ECO:0000256" key="5">
    <source>
        <dbReference type="ARBA" id="ARBA00023242"/>
    </source>
</evidence>
<dbReference type="GO" id="GO:0006351">
    <property type="term" value="P:DNA-templated transcription"/>
    <property type="evidence" value="ECO:0007669"/>
    <property type="project" value="InterPro"/>
</dbReference>
<dbReference type="InterPro" id="IPR050518">
    <property type="entry name" value="Rpo3/RPB3_RNA_Pol_subunit"/>
</dbReference>
<dbReference type="PANTHER" id="PTHR11800:SF13">
    <property type="entry name" value="DNA-DIRECTED RNA POLYMERASES I AND III SUBUNIT RPAC1"/>
    <property type="match status" value="1"/>
</dbReference>
<evidence type="ECO:0000256" key="3">
    <source>
        <dbReference type="ARBA" id="ARBA00022478"/>
    </source>
</evidence>
<dbReference type="EMBL" id="CAJNRD030001119">
    <property type="protein sequence ID" value="CAG5088223.1"/>
    <property type="molecule type" value="Genomic_DNA"/>
</dbReference>
<dbReference type="SUPFAM" id="SSF56553">
    <property type="entry name" value="Insert subdomain of RNA polymerase alpha subunit"/>
    <property type="match status" value="1"/>
</dbReference>
<dbReference type="CDD" id="cd07032">
    <property type="entry name" value="RNAP_I_II_AC40"/>
    <property type="match status" value="1"/>
</dbReference>
<dbReference type="SMART" id="SM00662">
    <property type="entry name" value="RPOLD"/>
    <property type="match status" value="1"/>
</dbReference>
<dbReference type="GO" id="GO:0003899">
    <property type="term" value="F:DNA-directed RNA polymerase activity"/>
    <property type="evidence" value="ECO:0007669"/>
    <property type="project" value="InterPro"/>
</dbReference>
<gene>
    <name evidence="8" type="ORF">HICCMSTLAB_LOCUS4766</name>
</gene>
<feature type="domain" description="DNA-directed RNA polymerase RpoA/D/Rpb3-type" evidence="7">
    <location>
        <begin position="50"/>
        <end position="338"/>
    </location>
</feature>
<protein>
    <recommendedName>
        <fullName evidence="2">DNA-directed RNA polymerases I and III subunit RPAC1</fullName>
    </recommendedName>
</protein>
<dbReference type="InterPro" id="IPR036643">
    <property type="entry name" value="RNApol_insert_sf"/>
</dbReference>
<keyword evidence="4" id="KW-0804">Transcription</keyword>
<dbReference type="Pfam" id="PF01000">
    <property type="entry name" value="RNA_pol_A_bac"/>
    <property type="match status" value="1"/>
</dbReference>
<keyword evidence="3 8" id="KW-0240">DNA-directed RNA polymerase</keyword>
<dbReference type="GO" id="GO:0046983">
    <property type="term" value="F:protein dimerization activity"/>
    <property type="evidence" value="ECO:0007669"/>
    <property type="project" value="InterPro"/>
</dbReference>
<comment type="caution">
    <text evidence="8">The sequence shown here is derived from an EMBL/GenBank/DDBJ whole genome shotgun (WGS) entry which is preliminary data.</text>
</comment>
<evidence type="ECO:0000259" key="7">
    <source>
        <dbReference type="SMART" id="SM00662"/>
    </source>
</evidence>
<sequence length="343" mass="39281">MEKVQRISIEEYGVPNAAEYSNLQFNKWDINRFRKNLKVNIVRQSDDKRELEFDMIGCTPALANAFRRALLSEVPSMAIEKVHILMNTSLLQDEVLAHRLGLLPLKADPSLFEYCTADERLDDEAEMNDRTTLKYELKVICSKNTKPIKDSRLPEDIYHHSRVKSNAVKWIPLHRQSEMYPNGEELFGMLEDDILIAKMVPGQEIDVILYAVKGIGKDHAKFSPVATASYRLMPAITLKRPIFGPEAELLKSCFSEGVIELVKNKKRGELEARVKDPRYDSCSRNVFRHESLKNSVKLERIADHYIFNVESIGAVEPGVLFLQAVKVLKDKCRTFLDELDSIN</sequence>
<evidence type="ECO:0000313" key="9">
    <source>
        <dbReference type="Proteomes" id="UP000786811"/>
    </source>
</evidence>
<dbReference type="SUPFAM" id="SSF55257">
    <property type="entry name" value="RBP11-like subunits of RNA polymerase"/>
    <property type="match status" value="1"/>
</dbReference>
<dbReference type="HAMAP" id="MF_00320">
    <property type="entry name" value="RNApol_arch_Rpo3"/>
    <property type="match status" value="1"/>
</dbReference>
<dbReference type="InterPro" id="IPR022842">
    <property type="entry name" value="RNAP_Rpo3/Rpb3/RPAC1"/>
</dbReference>
<organism evidence="8 9">
    <name type="scientific">Cotesia congregata</name>
    <name type="common">Parasitoid wasp</name>
    <name type="synonym">Apanteles congregatus</name>
    <dbReference type="NCBI Taxonomy" id="51543"/>
    <lineage>
        <taxon>Eukaryota</taxon>
        <taxon>Metazoa</taxon>
        <taxon>Ecdysozoa</taxon>
        <taxon>Arthropoda</taxon>
        <taxon>Hexapoda</taxon>
        <taxon>Insecta</taxon>
        <taxon>Pterygota</taxon>
        <taxon>Neoptera</taxon>
        <taxon>Endopterygota</taxon>
        <taxon>Hymenoptera</taxon>
        <taxon>Apocrita</taxon>
        <taxon>Ichneumonoidea</taxon>
        <taxon>Braconidae</taxon>
        <taxon>Microgastrinae</taxon>
        <taxon>Cotesia</taxon>
    </lineage>
</organism>
<keyword evidence="5" id="KW-0539">Nucleus</keyword>
<evidence type="ECO:0000313" key="8">
    <source>
        <dbReference type="EMBL" id="CAG5088223.1"/>
    </source>
</evidence>